<dbReference type="EMBL" id="QWIQ01000067">
    <property type="protein sequence ID" value="RMZ10599.1"/>
    <property type="molecule type" value="Genomic_DNA"/>
</dbReference>
<proteinExistence type="predicted"/>
<feature type="compositionally biased region" description="Basic and acidic residues" evidence="1">
    <location>
        <begin position="76"/>
        <end position="97"/>
    </location>
</feature>
<dbReference type="Proteomes" id="UP000281468">
    <property type="component" value="Unassembled WGS sequence"/>
</dbReference>
<organism evidence="2 3">
    <name type="scientific">Hortaea werneckii</name>
    <name type="common">Black yeast</name>
    <name type="synonym">Cladosporium werneckii</name>
    <dbReference type="NCBI Taxonomy" id="91943"/>
    <lineage>
        <taxon>Eukaryota</taxon>
        <taxon>Fungi</taxon>
        <taxon>Dikarya</taxon>
        <taxon>Ascomycota</taxon>
        <taxon>Pezizomycotina</taxon>
        <taxon>Dothideomycetes</taxon>
        <taxon>Dothideomycetidae</taxon>
        <taxon>Mycosphaerellales</taxon>
        <taxon>Teratosphaeriaceae</taxon>
        <taxon>Hortaea</taxon>
    </lineage>
</organism>
<reference evidence="2 3" key="1">
    <citation type="journal article" date="2018" name="BMC Genomics">
        <title>Genomic evidence for intraspecific hybridization in a clonal and extremely halotolerant yeast.</title>
        <authorList>
            <person name="Gostincar C."/>
            <person name="Stajich J.E."/>
            <person name="Zupancic J."/>
            <person name="Zalar P."/>
            <person name="Gunde-Cimerman N."/>
        </authorList>
    </citation>
    <scope>NUCLEOTIDE SEQUENCE [LARGE SCALE GENOMIC DNA]</scope>
    <source>
        <strain evidence="2 3">EXF-171</strain>
    </source>
</reference>
<evidence type="ECO:0000313" key="2">
    <source>
        <dbReference type="EMBL" id="RMZ10599.1"/>
    </source>
</evidence>
<dbReference type="VEuPathDB" id="FungiDB:BTJ68_03278"/>
<dbReference type="Gene3D" id="3.40.395.10">
    <property type="entry name" value="Adenoviral Proteinase, Chain A"/>
    <property type="match status" value="1"/>
</dbReference>
<dbReference type="SUPFAM" id="SSF54001">
    <property type="entry name" value="Cysteine proteinases"/>
    <property type="match status" value="1"/>
</dbReference>
<feature type="region of interest" description="Disordered" evidence="1">
    <location>
        <begin position="1"/>
        <end position="131"/>
    </location>
</feature>
<evidence type="ECO:0000313" key="3">
    <source>
        <dbReference type="Proteomes" id="UP000281468"/>
    </source>
</evidence>
<sequence length="493" mass="55546">MIQSLKLRQAVERQRRLKKLKDDKDKNEDGNRKQERKRKASDEDQTRERDALAMSADNDGEVKGTNEQSVVQSAHGHQERETKRKDTEEYQRHEHDAAAASADEDSEVTGTEKPKGTPQTKQDRVPSPVPDQNWINQHRWVYLPRGAYQRGDGFLQSPSFAEIARQVSAQDPYELGRLLSRMAIAHFRFLQLYAARADEANLGDLIKELGEELEEAEAVQLVSDGTRITQRILGQETRLLEVQRRDVNELAGRDSIEGYRDEIGRARQEMERREDRMLSANHLAYSSSTPVDRSPHSVASHWPVSLLEDLSPAWSAAVDRFFALDPGSIEALASHTPRHSAFTNSLPEVLREAQKVLRAGRQINDEVINYYIALLQVTADEEGLSIAFAPSFFYANATNFRSFERIVLPVWTDRPAHRSVIIIEPAKHVISHSNPLQGTAGAELLQDIDGLKTQDLDVADASVNNVGAAFRRRMLAELIANKVNPQDADIPQT</sequence>
<name>A0A3M7HB85_HORWE</name>
<feature type="compositionally biased region" description="Basic and acidic residues" evidence="1">
    <location>
        <begin position="40"/>
        <end position="51"/>
    </location>
</feature>
<dbReference type="AlphaFoldDB" id="A0A3M7HB85"/>
<protein>
    <submittedName>
        <fullName evidence="2">Uncharacterized protein</fullName>
    </submittedName>
</protein>
<gene>
    <name evidence="2" type="ORF">D0862_03218</name>
</gene>
<accession>A0A3M7HB85</accession>
<evidence type="ECO:0000256" key="1">
    <source>
        <dbReference type="SAM" id="MobiDB-lite"/>
    </source>
</evidence>
<dbReference type="InterPro" id="IPR038765">
    <property type="entry name" value="Papain-like_cys_pep_sf"/>
</dbReference>
<feature type="compositionally biased region" description="Basic and acidic residues" evidence="1">
    <location>
        <begin position="9"/>
        <end position="33"/>
    </location>
</feature>
<comment type="caution">
    <text evidence="2">The sequence shown here is derived from an EMBL/GenBank/DDBJ whole genome shotgun (WGS) entry which is preliminary data.</text>
</comment>